<keyword evidence="2" id="KW-0689">Ribosomal protein</keyword>
<dbReference type="GO" id="GO:0003735">
    <property type="term" value="F:structural constituent of ribosome"/>
    <property type="evidence" value="ECO:0007669"/>
    <property type="project" value="InterPro"/>
</dbReference>
<dbReference type="GO" id="GO:1990904">
    <property type="term" value="C:ribonucleoprotein complex"/>
    <property type="evidence" value="ECO:0007669"/>
    <property type="project" value="UniProtKB-KW"/>
</dbReference>
<evidence type="ECO:0000256" key="6">
    <source>
        <dbReference type="SAM" id="Coils"/>
    </source>
</evidence>
<sequence>MSKRSVELQELKAKNRQGLYLEVQTTKRQIEKLRLDLAFGRAKQTSQLKQLKVRLARAKTLIGQLANQEQNHG</sequence>
<gene>
    <name evidence="7" type="ORF">CEO22_168</name>
</gene>
<comment type="similarity">
    <text evidence="1">Belongs to the universal ribosomal protein uL29 family.</text>
</comment>
<evidence type="ECO:0000256" key="2">
    <source>
        <dbReference type="ARBA" id="ARBA00022980"/>
    </source>
</evidence>
<evidence type="ECO:0000256" key="4">
    <source>
        <dbReference type="ARBA" id="ARBA00035204"/>
    </source>
</evidence>
<proteinExistence type="inferred from homology"/>
<comment type="caution">
    <text evidence="7">The sequence shown here is derived from an EMBL/GenBank/DDBJ whole genome shotgun (WGS) entry which is preliminary data.</text>
</comment>
<dbReference type="Pfam" id="PF00831">
    <property type="entry name" value="Ribosomal_L29"/>
    <property type="match status" value="1"/>
</dbReference>
<dbReference type="Proteomes" id="UP000316253">
    <property type="component" value="Unassembled WGS sequence"/>
</dbReference>
<dbReference type="EMBL" id="VMFD01000011">
    <property type="protein sequence ID" value="TSC66246.1"/>
    <property type="molecule type" value="Genomic_DNA"/>
</dbReference>
<feature type="coiled-coil region" evidence="6">
    <location>
        <begin position="41"/>
        <end position="68"/>
    </location>
</feature>
<accession>A0A554JD02</accession>
<dbReference type="GO" id="GO:0006412">
    <property type="term" value="P:translation"/>
    <property type="evidence" value="ECO:0007669"/>
    <property type="project" value="InterPro"/>
</dbReference>
<evidence type="ECO:0000256" key="1">
    <source>
        <dbReference type="ARBA" id="ARBA00009254"/>
    </source>
</evidence>
<keyword evidence="3" id="KW-0687">Ribonucleoprotein</keyword>
<protein>
    <recommendedName>
        <fullName evidence="4">Large ribosomal subunit protein uL29</fullName>
    </recommendedName>
    <alternativeName>
        <fullName evidence="5">50S ribosomal protein L29</fullName>
    </alternativeName>
</protein>
<dbReference type="InterPro" id="IPR001854">
    <property type="entry name" value="Ribosomal_uL29"/>
</dbReference>
<evidence type="ECO:0000256" key="5">
    <source>
        <dbReference type="ARBA" id="ARBA00035476"/>
    </source>
</evidence>
<dbReference type="InterPro" id="IPR036049">
    <property type="entry name" value="Ribosomal_uL29_sf"/>
</dbReference>
<dbReference type="SUPFAM" id="SSF46561">
    <property type="entry name" value="Ribosomal protein L29 (L29p)"/>
    <property type="match status" value="1"/>
</dbReference>
<evidence type="ECO:0000313" key="8">
    <source>
        <dbReference type="Proteomes" id="UP000316253"/>
    </source>
</evidence>
<evidence type="ECO:0000256" key="3">
    <source>
        <dbReference type="ARBA" id="ARBA00023274"/>
    </source>
</evidence>
<dbReference type="Gene3D" id="1.10.287.310">
    <property type="match status" value="1"/>
</dbReference>
<name>A0A554JD02_9BACT</name>
<organism evidence="7 8">
    <name type="scientific">Candidatus Berkelbacteria bacterium Gr01-1014_85</name>
    <dbReference type="NCBI Taxonomy" id="2017150"/>
    <lineage>
        <taxon>Bacteria</taxon>
        <taxon>Candidatus Berkelbacteria</taxon>
    </lineage>
</organism>
<dbReference type="AlphaFoldDB" id="A0A554JD02"/>
<keyword evidence="6" id="KW-0175">Coiled coil</keyword>
<evidence type="ECO:0000313" key="7">
    <source>
        <dbReference type="EMBL" id="TSC66246.1"/>
    </source>
</evidence>
<reference evidence="7 8" key="1">
    <citation type="submission" date="2017-08" db="EMBL/GenBank/DDBJ databases">
        <title>Mechanisms for carbon and nitrogen cycling indicate functional differentiation within the Candidate Phyla Radiation.</title>
        <authorList>
            <person name="Danczak R.E."/>
            <person name="Johnston M.D."/>
            <person name="Kenah C."/>
            <person name="Slattery M."/>
            <person name="Wrighton K.C."/>
            <person name="Wilkins M.J."/>
        </authorList>
    </citation>
    <scope>NUCLEOTIDE SEQUENCE [LARGE SCALE GENOMIC DNA]</scope>
    <source>
        <strain evidence="7">Gr01-1014_85</strain>
    </source>
</reference>
<dbReference type="GO" id="GO:0005840">
    <property type="term" value="C:ribosome"/>
    <property type="evidence" value="ECO:0007669"/>
    <property type="project" value="UniProtKB-KW"/>
</dbReference>